<organism evidence="1">
    <name type="scientific">Theileria annulata</name>
    <dbReference type="NCBI Taxonomy" id="5874"/>
    <lineage>
        <taxon>Eukaryota</taxon>
        <taxon>Sar</taxon>
        <taxon>Alveolata</taxon>
        <taxon>Apicomplexa</taxon>
        <taxon>Aconoidasida</taxon>
        <taxon>Piroplasmida</taxon>
        <taxon>Theileriidae</taxon>
        <taxon>Theileria</taxon>
    </lineage>
</organism>
<dbReference type="EMBL" id="Y11429">
    <property type="protein sequence ID" value="CAA72236.1"/>
    <property type="molecule type" value="Genomic_DNA"/>
</dbReference>
<reference evidence="1" key="1">
    <citation type="submission" date="1997-02" db="EMBL/GenBank/DDBJ databases">
        <authorList>
            <person name="Denny P.W."/>
        </authorList>
    </citation>
    <scope>NUCLEOTIDE SEQUENCE</scope>
    <source>
        <strain evidence="1">Hissar</strain>
    </source>
</reference>
<dbReference type="AlphaFoldDB" id="O78380"/>
<proteinExistence type="predicted"/>
<accession>O78380</accession>
<geneLocation type="plastid" evidence="1"/>
<name>O78380_THEAN</name>
<evidence type="ECO:0000313" key="1">
    <source>
        <dbReference type="EMBL" id="CAA72236.1"/>
    </source>
</evidence>
<protein>
    <submittedName>
        <fullName evidence="1">Uncharacterized protein ORF204</fullName>
    </submittedName>
</protein>
<gene>
    <name evidence="1" type="primary">ORF204</name>
</gene>
<reference evidence="1" key="2">
    <citation type="journal article" date="1998" name="Protist">
        <title>Evidence for a single origin of the 35 kb plastid DNA in Apicomplexans.</title>
        <authorList>
            <person name="Denny P."/>
            <person name="Preiser P."/>
            <person name="Williamson D."/>
            <person name="Wilson I."/>
        </authorList>
    </citation>
    <scope>NUCLEOTIDE SEQUENCE</scope>
    <source>
        <strain evidence="1">Hissar</strain>
    </source>
</reference>
<sequence length="204" mass="24087">MINIKQDNQFIPNLLLNCIEKNGNKNTAKNLILNSSIDIVNNDCFIELFENLILKLVLPFQIFHKKNKSKNIYKNTYKSVSNLIVNICKSIKKNRKRVSFDFYFKNEIYKLLNKSSNLNILKKNFITIFKNTISINKNNKKKLKKNLSTKNDILLKKVNIKYVQKHFIYGLLLHYKNKNNNKYLPTIKNIFNKNKLIIGETIKT</sequence>